<comment type="caution">
    <text evidence="4">The sequence shown here is derived from an EMBL/GenBank/DDBJ whole genome shotgun (WGS) entry which is preliminary data.</text>
</comment>
<name>A0A9P6V0S7_9FUNG</name>
<evidence type="ECO:0000256" key="2">
    <source>
        <dbReference type="SAM" id="Phobius"/>
    </source>
</evidence>
<feature type="transmembrane region" description="Helical" evidence="2">
    <location>
        <begin position="174"/>
        <end position="196"/>
    </location>
</feature>
<gene>
    <name evidence="4" type="ORF">BGZ99_004767</name>
</gene>
<protein>
    <submittedName>
        <fullName evidence="4">Uncharacterized protein</fullName>
    </submittedName>
</protein>
<dbReference type="EMBL" id="JAAAIP010000003">
    <property type="protein sequence ID" value="KAG0330397.1"/>
    <property type="molecule type" value="Genomic_DNA"/>
</dbReference>
<keyword evidence="2" id="KW-0812">Transmembrane</keyword>
<dbReference type="OrthoDB" id="2433426at2759"/>
<dbReference type="Proteomes" id="UP000738325">
    <property type="component" value="Unassembled WGS sequence"/>
</dbReference>
<feature type="signal peptide" evidence="3">
    <location>
        <begin position="1"/>
        <end position="24"/>
    </location>
</feature>
<keyword evidence="3" id="KW-0732">Signal</keyword>
<feature type="region of interest" description="Disordered" evidence="1">
    <location>
        <begin position="29"/>
        <end position="68"/>
    </location>
</feature>
<organism evidence="4 5">
    <name type="scientific">Dissophora globulifera</name>
    <dbReference type="NCBI Taxonomy" id="979702"/>
    <lineage>
        <taxon>Eukaryota</taxon>
        <taxon>Fungi</taxon>
        <taxon>Fungi incertae sedis</taxon>
        <taxon>Mucoromycota</taxon>
        <taxon>Mortierellomycotina</taxon>
        <taxon>Mortierellomycetes</taxon>
        <taxon>Mortierellales</taxon>
        <taxon>Mortierellaceae</taxon>
        <taxon>Dissophora</taxon>
    </lineage>
</organism>
<evidence type="ECO:0000256" key="3">
    <source>
        <dbReference type="SAM" id="SignalP"/>
    </source>
</evidence>
<evidence type="ECO:0000313" key="4">
    <source>
        <dbReference type="EMBL" id="KAG0330397.1"/>
    </source>
</evidence>
<keyword evidence="2" id="KW-1133">Transmembrane helix</keyword>
<dbReference type="AlphaFoldDB" id="A0A9P6V0S7"/>
<evidence type="ECO:0000313" key="5">
    <source>
        <dbReference type="Proteomes" id="UP000738325"/>
    </source>
</evidence>
<feature type="compositionally biased region" description="Low complexity" evidence="1">
    <location>
        <begin position="48"/>
        <end position="63"/>
    </location>
</feature>
<evidence type="ECO:0000256" key="1">
    <source>
        <dbReference type="SAM" id="MobiDB-lite"/>
    </source>
</evidence>
<proteinExistence type="predicted"/>
<reference evidence="4" key="1">
    <citation type="journal article" date="2020" name="Fungal Divers.">
        <title>Resolving the Mortierellaceae phylogeny through synthesis of multi-gene phylogenetics and phylogenomics.</title>
        <authorList>
            <person name="Vandepol N."/>
            <person name="Liber J."/>
            <person name="Desiro A."/>
            <person name="Na H."/>
            <person name="Kennedy M."/>
            <person name="Barry K."/>
            <person name="Grigoriev I.V."/>
            <person name="Miller A.N."/>
            <person name="O'Donnell K."/>
            <person name="Stajich J.E."/>
            <person name="Bonito G."/>
        </authorList>
    </citation>
    <scope>NUCLEOTIDE SEQUENCE</scope>
    <source>
        <strain evidence="4">REB-010B</strain>
    </source>
</reference>
<keyword evidence="2" id="KW-0472">Membrane</keyword>
<sequence length="199" mass="20702">MTSLISSRLSLIFLFLCLLVSVLAQGQNPSPSPDPASISPSPSPNPGVSPTATTVAATPTPSSEPDPIFSDTDSCNACKPQYAAVHACSDRVPITGNLTVINQALPFYQCVCPNNGVLIDALQECSICLRSTGQQNRINRAFYNVTNQEVKAIKQVCLDTDGGVKVPSGAASRWAMLTSAASWGAVSAAVLILLPLGGL</sequence>
<accession>A0A9P6V0S7</accession>
<keyword evidence="5" id="KW-1185">Reference proteome</keyword>
<feature type="chain" id="PRO_5040490913" evidence="3">
    <location>
        <begin position="25"/>
        <end position="199"/>
    </location>
</feature>